<proteinExistence type="predicted"/>
<dbReference type="EMBL" id="LAVV01007797">
    <property type="protein sequence ID" value="KNZ54752.1"/>
    <property type="molecule type" value="Genomic_DNA"/>
</dbReference>
<dbReference type="PANTHER" id="PTHR46100">
    <property type="entry name" value="IMP2'P"/>
    <property type="match status" value="1"/>
</dbReference>
<dbReference type="OrthoDB" id="992776at2759"/>
<dbReference type="AlphaFoldDB" id="A0A0L6V2N0"/>
<dbReference type="PANTHER" id="PTHR46100:SF4">
    <property type="entry name" value="USPA DOMAIN-CONTAINING PROTEIN"/>
    <property type="match status" value="1"/>
</dbReference>
<feature type="compositionally biased region" description="Basic and acidic residues" evidence="1">
    <location>
        <begin position="628"/>
        <end position="646"/>
    </location>
</feature>
<sequence length="718" mass="80157">MKFHKRVPSFSFTSFSFNSHSNNNEQQSTTPPQSHSQPSSPSLPQFEVQPAPLSATVLPSNPSQSLAQQQLQQPPTEQPLRHTPRHGSITLLLSPDDPLRFIVQDSTPNRKRSGSLIEQSRSSPPLDHPDHLPGGRRRSSFAESFNQGLSTLASVDRGRISSANPLTQSSSHSASGRNNHFTRQRKRLSYLFNPLSYYASNSRSPSPANRSGALRLTHSAEPTESDRESNPDPSNLITPQIDLPSSSEDESDSNNSNSDRSSESEPEFSDSEAQTILANTNANASSITPIDYLQKSNQPIPFIDQAPNITSPPPLPISFAPTDPRSLSNPIIPLTKKSSTTSRHGSLRRRTSTPGPRQDLKLAVSRPIYQKNRCTITIEHGDWLEVAKKAERTRFYVVACDLSDESKYAIEWTIGTVLRQGDECLVIMIIETDSKCRRHLTLRRVLPRRRIGRRKSGTKKTDRRKPPCSSVKVFTALLERTGLHAKVTCQAIHGKNAKHMLVDCIDFLEPNLVIVGRRGITSSKGSLMGSVSHYLVQKSSVPVMVARRRLRTLPKVYKKKSGVVPTAEQQRQLNQARIEKSTTILAEPLVDNKRLSVVSEEADIIKLNLQDLRMTPEKPKQESNAAVDLDKGERNSQRETTDREKEALEEEPNPTQSQDEIVEQLSDDSQDVERHVVQKQKQFFQESLAQASLDRQEDSTLTSQPVSFLEPVDLVQEC</sequence>
<gene>
    <name evidence="3" type="ORF">VP01_2866g1</name>
</gene>
<dbReference type="InterPro" id="IPR014729">
    <property type="entry name" value="Rossmann-like_a/b/a_fold"/>
</dbReference>
<feature type="compositionally biased region" description="Low complexity" evidence="1">
    <location>
        <begin position="58"/>
        <end position="75"/>
    </location>
</feature>
<organism evidence="3 4">
    <name type="scientific">Puccinia sorghi</name>
    <dbReference type="NCBI Taxonomy" id="27349"/>
    <lineage>
        <taxon>Eukaryota</taxon>
        <taxon>Fungi</taxon>
        <taxon>Dikarya</taxon>
        <taxon>Basidiomycota</taxon>
        <taxon>Pucciniomycotina</taxon>
        <taxon>Pucciniomycetes</taxon>
        <taxon>Pucciniales</taxon>
        <taxon>Pucciniaceae</taxon>
        <taxon>Puccinia</taxon>
    </lineage>
</organism>
<evidence type="ECO:0000256" key="1">
    <source>
        <dbReference type="SAM" id="MobiDB-lite"/>
    </source>
</evidence>
<comment type="caution">
    <text evidence="3">The sequence shown here is derived from an EMBL/GenBank/DDBJ whole genome shotgun (WGS) entry which is preliminary data.</text>
</comment>
<feature type="region of interest" description="Disordered" evidence="1">
    <location>
        <begin position="218"/>
        <end position="272"/>
    </location>
</feature>
<evidence type="ECO:0000313" key="4">
    <source>
        <dbReference type="Proteomes" id="UP000037035"/>
    </source>
</evidence>
<protein>
    <recommendedName>
        <fullName evidence="2">UspA domain-containing protein</fullName>
    </recommendedName>
</protein>
<dbReference type="PRINTS" id="PR01438">
    <property type="entry name" value="UNVRSLSTRESS"/>
</dbReference>
<feature type="region of interest" description="Disordered" evidence="1">
    <location>
        <begin position="161"/>
        <end position="182"/>
    </location>
</feature>
<dbReference type="CDD" id="cd23659">
    <property type="entry name" value="USP_At3g01520-like"/>
    <property type="match status" value="1"/>
</dbReference>
<dbReference type="Proteomes" id="UP000037035">
    <property type="component" value="Unassembled WGS sequence"/>
</dbReference>
<dbReference type="STRING" id="27349.A0A0L6V2N0"/>
<keyword evidence="4" id="KW-1185">Reference proteome</keyword>
<feature type="domain" description="UspA" evidence="2">
    <location>
        <begin position="397"/>
        <end position="547"/>
    </location>
</feature>
<dbReference type="Gene3D" id="3.40.50.620">
    <property type="entry name" value="HUPs"/>
    <property type="match status" value="1"/>
</dbReference>
<dbReference type="VEuPathDB" id="FungiDB:VP01_2866g1"/>
<feature type="compositionally biased region" description="Acidic residues" evidence="1">
    <location>
        <begin position="660"/>
        <end position="670"/>
    </location>
</feature>
<dbReference type="InterPro" id="IPR006016">
    <property type="entry name" value="UspA"/>
</dbReference>
<name>A0A0L6V2N0_9BASI</name>
<feature type="region of interest" description="Disordered" evidence="1">
    <location>
        <begin position="1"/>
        <end position="141"/>
    </location>
</feature>
<evidence type="ECO:0000259" key="2">
    <source>
        <dbReference type="Pfam" id="PF00582"/>
    </source>
</evidence>
<feature type="region of interest" description="Disordered" evidence="1">
    <location>
        <begin position="691"/>
        <end position="718"/>
    </location>
</feature>
<evidence type="ECO:0000313" key="3">
    <source>
        <dbReference type="EMBL" id="KNZ54752.1"/>
    </source>
</evidence>
<dbReference type="InterPro" id="IPR006015">
    <property type="entry name" value="Universal_stress_UspA"/>
</dbReference>
<feature type="region of interest" description="Disordered" evidence="1">
    <location>
        <begin position="615"/>
        <end position="677"/>
    </location>
</feature>
<dbReference type="SUPFAM" id="SSF52402">
    <property type="entry name" value="Adenine nucleotide alpha hydrolases-like"/>
    <property type="match status" value="1"/>
</dbReference>
<feature type="compositionally biased region" description="Low complexity" evidence="1">
    <location>
        <begin position="9"/>
        <end position="45"/>
    </location>
</feature>
<reference evidence="3 4" key="1">
    <citation type="submission" date="2015-08" db="EMBL/GenBank/DDBJ databases">
        <title>Next Generation Sequencing and Analysis of the Genome of Puccinia sorghi L Schw, the Causal Agent of Maize Common Rust.</title>
        <authorList>
            <person name="Rochi L."/>
            <person name="Burguener G."/>
            <person name="Darino M."/>
            <person name="Turjanski A."/>
            <person name="Kreff E."/>
            <person name="Dieguez M.J."/>
            <person name="Sacco F."/>
        </authorList>
    </citation>
    <scope>NUCLEOTIDE SEQUENCE [LARGE SCALE GENOMIC DNA]</scope>
    <source>
        <strain evidence="3 4">RO10H11247</strain>
    </source>
</reference>
<dbReference type="Pfam" id="PF00582">
    <property type="entry name" value="Usp"/>
    <property type="match status" value="1"/>
</dbReference>
<feature type="compositionally biased region" description="Polar residues" evidence="1">
    <location>
        <begin position="161"/>
        <end position="179"/>
    </location>
</feature>
<accession>A0A0L6V2N0</accession>
<feature type="region of interest" description="Disordered" evidence="1">
    <location>
        <begin position="327"/>
        <end position="358"/>
    </location>
</feature>